<accession>I4BX29</accession>
<dbReference type="SUPFAM" id="SSF53756">
    <property type="entry name" value="UDP-Glycosyltransferase/glycogen phosphorylase"/>
    <property type="match status" value="1"/>
</dbReference>
<dbReference type="Proteomes" id="UP000006061">
    <property type="component" value="Chromosome"/>
</dbReference>
<gene>
    <name evidence="2" type="ordered locus">Anamo_1219</name>
</gene>
<dbReference type="InterPro" id="IPR001296">
    <property type="entry name" value="Glyco_trans_1"/>
</dbReference>
<keyword evidence="3" id="KW-1185">Reference proteome</keyword>
<dbReference type="PANTHER" id="PTHR12526">
    <property type="entry name" value="GLYCOSYLTRANSFERASE"/>
    <property type="match status" value="1"/>
</dbReference>
<dbReference type="STRING" id="891968.Anamo_1219"/>
<dbReference type="EMBL" id="CP003198">
    <property type="protein sequence ID" value="AFM21836.1"/>
    <property type="molecule type" value="Genomic_DNA"/>
</dbReference>
<protein>
    <submittedName>
        <fullName evidence="2">Glycosyltransferase</fullName>
    </submittedName>
</protein>
<dbReference type="AlphaFoldDB" id="I4BX29"/>
<evidence type="ECO:0000259" key="1">
    <source>
        <dbReference type="Pfam" id="PF00534"/>
    </source>
</evidence>
<sequence>MNIAYIVFAESIFSPILCNQVINLLKLITNGSKYNIHLLWFCPIKIYVTKKHDITDLRSNLAKDKVNLHVIPIFYREHWFCAKWYHVPLIYQIIFPIIKLNKKYNFAILHVRSFPGAIPLHIMARFYGAKIILDTRSDFVSENMLAAWKNDLLTIKYWKKQENKLYDISKKIIVVSDVYKDEKLSMFNDKVEIIPNNVFIASNSAYNNFKYTYRKQKNILNKIVFCYLGSFNYAWNKIETYIKFFESNLYLLDNIHFYIITQNKEEVKDILKTSHVLTGKYTLESVKSEDVPKYLSVADIGLQLMAHQDSRIGIKVVEYLAAGLPVIVNQNVRGAASIIEKNKLGIVIGNDYVLPKYKFDELIKSKDIISKRCRKFAIDNFSNEAIAQRYIKLYDAIIHNGE</sequence>
<keyword evidence="2" id="KW-0808">Transferase</keyword>
<evidence type="ECO:0000313" key="2">
    <source>
        <dbReference type="EMBL" id="AFM21836.1"/>
    </source>
</evidence>
<evidence type="ECO:0000313" key="3">
    <source>
        <dbReference type="Proteomes" id="UP000006061"/>
    </source>
</evidence>
<dbReference type="HOGENOM" id="CLU_631557_0_0_0"/>
<dbReference type="eggNOG" id="COG0438">
    <property type="taxonomic scope" value="Bacteria"/>
</dbReference>
<dbReference type="Gene3D" id="3.40.50.2000">
    <property type="entry name" value="Glycogen Phosphorylase B"/>
    <property type="match status" value="2"/>
</dbReference>
<proteinExistence type="predicted"/>
<organism evidence="2 3">
    <name type="scientific">Acetomicrobium mobile (strain ATCC BAA-54 / DSM 13181 / JCM 12221 / NGA)</name>
    <name type="common">Anaerobaculum mobile</name>
    <dbReference type="NCBI Taxonomy" id="891968"/>
    <lineage>
        <taxon>Bacteria</taxon>
        <taxon>Thermotogati</taxon>
        <taxon>Synergistota</taxon>
        <taxon>Synergistia</taxon>
        <taxon>Synergistales</taxon>
        <taxon>Acetomicrobiaceae</taxon>
        <taxon>Acetomicrobium</taxon>
    </lineage>
</organism>
<dbReference type="KEGG" id="amo:Anamo_1219"/>
<feature type="domain" description="Glycosyl transferase family 1" evidence="1">
    <location>
        <begin position="213"/>
        <end position="350"/>
    </location>
</feature>
<dbReference type="Pfam" id="PF00534">
    <property type="entry name" value="Glycos_transf_1"/>
    <property type="match status" value="1"/>
</dbReference>
<dbReference type="GO" id="GO:0016757">
    <property type="term" value="F:glycosyltransferase activity"/>
    <property type="evidence" value="ECO:0007669"/>
    <property type="project" value="InterPro"/>
</dbReference>
<name>I4BX29_ACEMN</name>
<reference evidence="3" key="1">
    <citation type="journal article" date="2013" name="Stand. Genomic Sci.">
        <title>Complete genome sequence of the moderate thermophile Anaerobaculum mobile type strain (NGA(T)).</title>
        <authorList>
            <person name="Mavromatis K."/>
            <person name="Stackebrandt E."/>
            <person name="Held B."/>
            <person name="Lapidus A."/>
            <person name="Nolan M."/>
            <person name="Lucas S."/>
            <person name="Hammon N."/>
            <person name="Deshpande S."/>
            <person name="Cheng J.F."/>
            <person name="Tapia R."/>
            <person name="Goodwin L.A."/>
            <person name="Pitluck S."/>
            <person name="Liolios K."/>
            <person name="Pagani I."/>
            <person name="Ivanova N."/>
            <person name="Mikhailova N."/>
            <person name="Huntemann M."/>
            <person name="Pati A."/>
            <person name="Chen A."/>
            <person name="Palaniappan K."/>
            <person name="Land M."/>
            <person name="Rohde M."/>
            <person name="Spring S."/>
            <person name="Goker M."/>
            <person name="Woyke T."/>
            <person name="Detter J.C."/>
            <person name="Bristow J."/>
            <person name="Eisen J.A."/>
            <person name="Markowitz V."/>
            <person name="Hugenholtz P."/>
            <person name="Klenk H.P."/>
            <person name="Kyrpides N.C."/>
        </authorList>
    </citation>
    <scope>NUCLEOTIDE SEQUENCE</scope>
    <source>
        <strain evidence="3">ATCC BAA-54 / DSM 13181 / NGA</strain>
    </source>
</reference>